<accession>A0AAD3MKS4</accession>
<reference evidence="2" key="1">
    <citation type="submission" date="2022-08" db="EMBL/GenBank/DDBJ databases">
        <title>Genome sequencing of akame (Lates japonicus).</title>
        <authorList>
            <person name="Hashiguchi Y."/>
            <person name="Takahashi H."/>
        </authorList>
    </citation>
    <scope>NUCLEOTIDE SEQUENCE</scope>
    <source>
        <strain evidence="2">Kochi</strain>
    </source>
</reference>
<name>A0AAD3MKS4_LATJO</name>
<evidence type="ECO:0000256" key="1">
    <source>
        <dbReference type="SAM" id="MobiDB-lite"/>
    </source>
</evidence>
<dbReference type="AlphaFoldDB" id="A0AAD3MKS4"/>
<protein>
    <submittedName>
        <fullName evidence="2">RNA-binding motif, single-stranded-interacting protein 1 isoform X1</fullName>
    </submittedName>
</protein>
<organism evidence="2 3">
    <name type="scientific">Lates japonicus</name>
    <name type="common">Japanese lates</name>
    <dbReference type="NCBI Taxonomy" id="270547"/>
    <lineage>
        <taxon>Eukaryota</taxon>
        <taxon>Metazoa</taxon>
        <taxon>Chordata</taxon>
        <taxon>Craniata</taxon>
        <taxon>Vertebrata</taxon>
        <taxon>Euteleostomi</taxon>
        <taxon>Actinopterygii</taxon>
        <taxon>Neopterygii</taxon>
        <taxon>Teleostei</taxon>
        <taxon>Neoteleostei</taxon>
        <taxon>Acanthomorphata</taxon>
        <taxon>Carangaria</taxon>
        <taxon>Carangaria incertae sedis</taxon>
        <taxon>Centropomidae</taxon>
        <taxon>Lates</taxon>
    </lineage>
</organism>
<evidence type="ECO:0000313" key="3">
    <source>
        <dbReference type="Proteomes" id="UP001279410"/>
    </source>
</evidence>
<comment type="caution">
    <text evidence="2">The sequence shown here is derived from an EMBL/GenBank/DDBJ whole genome shotgun (WGS) entry which is preliminary data.</text>
</comment>
<dbReference type="Proteomes" id="UP001279410">
    <property type="component" value="Unassembled WGS sequence"/>
</dbReference>
<sequence>MFGMCGRQQHERRRVFSPTDCAPTNRAQKHFVSDYKLSREHQTPQRAFVAKNKPPVRIFTTRPRSLFDVKHPAEAEMVWSVVGGTAERSAAGRRRSMNRTGGLVHRLACI</sequence>
<proteinExistence type="predicted"/>
<evidence type="ECO:0000313" key="2">
    <source>
        <dbReference type="EMBL" id="GLD55975.1"/>
    </source>
</evidence>
<keyword evidence="3" id="KW-1185">Reference proteome</keyword>
<feature type="region of interest" description="Disordered" evidence="1">
    <location>
        <begin position="1"/>
        <end position="23"/>
    </location>
</feature>
<dbReference type="EMBL" id="BRZM01000022">
    <property type="protein sequence ID" value="GLD55975.1"/>
    <property type="molecule type" value="Genomic_DNA"/>
</dbReference>
<gene>
    <name evidence="2" type="ORF">AKAME5_000838600</name>
</gene>